<dbReference type="Proteomes" id="UP000010847">
    <property type="component" value="Chromosome"/>
</dbReference>
<dbReference type="InterPro" id="IPR014211">
    <property type="entry name" value="Spore_III_AD"/>
</dbReference>
<protein>
    <submittedName>
        <fullName evidence="2">Stage III sporulation protein AD</fullName>
    </submittedName>
</protein>
<dbReference type="InterPro" id="IPR025664">
    <property type="entry name" value="Spore_III_AC/AD"/>
</dbReference>
<evidence type="ECO:0000313" key="3">
    <source>
        <dbReference type="Proteomes" id="UP000010847"/>
    </source>
</evidence>
<dbReference type="HOGENOM" id="CLU_159353_1_1_9"/>
<keyword evidence="1" id="KW-1133">Transmembrane helix</keyword>
<keyword evidence="3" id="KW-1185">Reference proteome</keyword>
<evidence type="ECO:0000256" key="1">
    <source>
        <dbReference type="SAM" id="Phobius"/>
    </source>
</evidence>
<dbReference type="OrthoDB" id="1682150at2"/>
<dbReference type="NCBIfam" id="TIGR02849">
    <property type="entry name" value="spore_III_AD"/>
    <property type="match status" value="1"/>
</dbReference>
<dbReference type="EMBL" id="CP007032">
    <property type="protein sequence ID" value="AHF07409.1"/>
    <property type="molecule type" value="Genomic_DNA"/>
</dbReference>
<name>W0EDX9_9FIRM</name>
<dbReference type="Pfam" id="PF06686">
    <property type="entry name" value="SpoIIIAC"/>
    <property type="match status" value="2"/>
</dbReference>
<reference evidence="2 3" key="1">
    <citation type="submission" date="2013-12" db="EMBL/GenBank/DDBJ databases">
        <authorList>
            <consortium name="DOE Joint Genome Institute"/>
            <person name="Smidt H."/>
            <person name="Huntemann M."/>
            <person name="Han J."/>
            <person name="Chen A."/>
            <person name="Kyrpides N."/>
            <person name="Mavromatis K."/>
            <person name="Markowitz V."/>
            <person name="Palaniappan K."/>
            <person name="Ivanova N."/>
            <person name="Schaumberg A."/>
            <person name="Pati A."/>
            <person name="Liolios K."/>
            <person name="Nordberg H.P."/>
            <person name="Cantor M.N."/>
            <person name="Hua S.X."/>
            <person name="Woyke T."/>
        </authorList>
    </citation>
    <scope>NUCLEOTIDE SEQUENCE [LARGE SCALE GENOMIC DNA]</scope>
    <source>
        <strain evidence="3">DSM 15288</strain>
    </source>
</reference>
<feature type="transmembrane region" description="Helical" evidence="1">
    <location>
        <begin position="65"/>
        <end position="82"/>
    </location>
</feature>
<organism evidence="2 3">
    <name type="scientific">Desulfitobacterium metallireducens DSM 15288</name>
    <dbReference type="NCBI Taxonomy" id="871968"/>
    <lineage>
        <taxon>Bacteria</taxon>
        <taxon>Bacillati</taxon>
        <taxon>Bacillota</taxon>
        <taxon>Clostridia</taxon>
        <taxon>Eubacteriales</taxon>
        <taxon>Desulfitobacteriaceae</taxon>
        <taxon>Desulfitobacterium</taxon>
    </lineage>
</organism>
<accession>W0EDX9</accession>
<dbReference type="KEGG" id="dmt:DESME_10475"/>
<sequence>MEIWQIVGLALIVAIIGTVLKEVKRNEFALQLTILAGTIIFVAVLDKIKIIVDLLQSLADQANISSYYLFIVLKIVGVAYLAEFAADICRDADQKALATKIELAAKVGVLVLAMPIIVAILESIKRLVP</sequence>
<gene>
    <name evidence="2" type="ORF">DESME_10475</name>
</gene>
<evidence type="ECO:0000313" key="2">
    <source>
        <dbReference type="EMBL" id="AHF07409.1"/>
    </source>
</evidence>
<dbReference type="eggNOG" id="ENOG5032SJW">
    <property type="taxonomic scope" value="Bacteria"/>
</dbReference>
<dbReference type="RefSeq" id="WP_006716059.1">
    <property type="nucleotide sequence ID" value="NZ_CP007032.1"/>
</dbReference>
<feature type="transmembrane region" description="Helical" evidence="1">
    <location>
        <begin position="103"/>
        <end position="121"/>
    </location>
</feature>
<feature type="transmembrane region" description="Helical" evidence="1">
    <location>
        <begin position="28"/>
        <end position="45"/>
    </location>
</feature>
<feature type="transmembrane region" description="Helical" evidence="1">
    <location>
        <begin position="6"/>
        <end position="23"/>
    </location>
</feature>
<dbReference type="STRING" id="871968.DESME_10475"/>
<dbReference type="AlphaFoldDB" id="W0EDX9"/>
<keyword evidence="1" id="KW-0812">Transmembrane</keyword>
<keyword evidence="1" id="KW-0472">Membrane</keyword>
<proteinExistence type="predicted"/>